<dbReference type="GO" id="GO:0010508">
    <property type="term" value="P:positive regulation of autophagy"/>
    <property type="evidence" value="ECO:0007669"/>
    <property type="project" value="TreeGrafter"/>
</dbReference>
<dbReference type="OrthoDB" id="338854at2759"/>
<feature type="non-terminal residue" evidence="2">
    <location>
        <position position="76"/>
    </location>
</feature>
<dbReference type="Pfam" id="PF06218">
    <property type="entry name" value="NPR2"/>
    <property type="match status" value="1"/>
</dbReference>
<name>A0A4P9WDI1_9FUNG</name>
<dbReference type="PANTHER" id="PTHR12991:SF10">
    <property type="entry name" value="GATOR COMPLEX PROTEIN NPRL2"/>
    <property type="match status" value="1"/>
</dbReference>
<evidence type="ECO:0000256" key="1">
    <source>
        <dbReference type="ARBA" id="ARBA00008433"/>
    </source>
</evidence>
<dbReference type="InterPro" id="IPR009348">
    <property type="entry name" value="NPR2-like"/>
</dbReference>
<dbReference type="GO" id="GO:1990130">
    <property type="term" value="C:GATOR1 complex"/>
    <property type="evidence" value="ECO:0007669"/>
    <property type="project" value="TreeGrafter"/>
</dbReference>
<organism evidence="2 3">
    <name type="scientific">Blyttiomyces helicus</name>
    <dbReference type="NCBI Taxonomy" id="388810"/>
    <lineage>
        <taxon>Eukaryota</taxon>
        <taxon>Fungi</taxon>
        <taxon>Fungi incertae sedis</taxon>
        <taxon>Chytridiomycota</taxon>
        <taxon>Chytridiomycota incertae sedis</taxon>
        <taxon>Chytridiomycetes</taxon>
        <taxon>Chytridiomycetes incertae sedis</taxon>
        <taxon>Blyttiomyces</taxon>
    </lineage>
</organism>
<accession>A0A4P9WDI1</accession>
<dbReference type="GO" id="GO:0005096">
    <property type="term" value="F:GTPase activator activity"/>
    <property type="evidence" value="ECO:0007669"/>
    <property type="project" value="TreeGrafter"/>
</dbReference>
<dbReference type="GO" id="GO:0005774">
    <property type="term" value="C:vacuolar membrane"/>
    <property type="evidence" value="ECO:0007669"/>
    <property type="project" value="TreeGrafter"/>
</dbReference>
<dbReference type="EMBL" id="KZ995395">
    <property type="protein sequence ID" value="RKO90759.1"/>
    <property type="molecule type" value="Genomic_DNA"/>
</dbReference>
<dbReference type="Proteomes" id="UP000269721">
    <property type="component" value="Unassembled WGS sequence"/>
</dbReference>
<protein>
    <submittedName>
        <fullName evidence="2">Nitrogen permease regulator 2</fullName>
    </submittedName>
</protein>
<evidence type="ECO:0000313" key="2">
    <source>
        <dbReference type="EMBL" id="RKO90759.1"/>
    </source>
</evidence>
<dbReference type="AlphaFoldDB" id="A0A4P9WDI1"/>
<sequence length="76" mass="8887">DDANMINLKLFPKYRDPPTVHDYQVPVFIINLEHAMDKYWDMTMRRVIPHINGVHSVRKIAESADVEISLVRLAIE</sequence>
<feature type="non-terminal residue" evidence="2">
    <location>
        <position position="1"/>
    </location>
</feature>
<gene>
    <name evidence="2" type="ORF">BDK51DRAFT_6416</name>
</gene>
<dbReference type="GO" id="GO:1904262">
    <property type="term" value="P:negative regulation of TORC1 signaling"/>
    <property type="evidence" value="ECO:0007669"/>
    <property type="project" value="TreeGrafter"/>
</dbReference>
<proteinExistence type="inferred from homology"/>
<reference evidence="3" key="1">
    <citation type="journal article" date="2018" name="Nat. Microbiol.">
        <title>Leveraging single-cell genomics to expand the fungal tree of life.</title>
        <authorList>
            <person name="Ahrendt S.R."/>
            <person name="Quandt C.A."/>
            <person name="Ciobanu D."/>
            <person name="Clum A."/>
            <person name="Salamov A."/>
            <person name="Andreopoulos B."/>
            <person name="Cheng J.F."/>
            <person name="Woyke T."/>
            <person name="Pelin A."/>
            <person name="Henrissat B."/>
            <person name="Reynolds N.K."/>
            <person name="Benny G.L."/>
            <person name="Smith M.E."/>
            <person name="James T.Y."/>
            <person name="Grigoriev I.V."/>
        </authorList>
    </citation>
    <scope>NUCLEOTIDE SEQUENCE [LARGE SCALE GENOMIC DNA]</scope>
</reference>
<dbReference type="PANTHER" id="PTHR12991">
    <property type="entry name" value="NITROGEN PERMEASE REGULATOR 2/TUMOR SUPPRESSOR CANDIDATE 4"/>
    <property type="match status" value="1"/>
</dbReference>
<keyword evidence="3" id="KW-1185">Reference proteome</keyword>
<comment type="similarity">
    <text evidence="1">Belongs to the NPR2 family.</text>
</comment>
<evidence type="ECO:0000313" key="3">
    <source>
        <dbReference type="Proteomes" id="UP000269721"/>
    </source>
</evidence>